<dbReference type="PROSITE" id="PS50222">
    <property type="entry name" value="EF_HAND_2"/>
    <property type="match status" value="2"/>
</dbReference>
<evidence type="ECO:0000313" key="4">
    <source>
        <dbReference type="Proteomes" id="UP000046393"/>
    </source>
</evidence>
<evidence type="ECO:0000259" key="3">
    <source>
        <dbReference type="PROSITE" id="PS50222"/>
    </source>
</evidence>
<protein>
    <submittedName>
        <fullName evidence="5">EF-hand domain-containing protein</fullName>
    </submittedName>
</protein>
<keyword evidence="4" id="KW-1185">Reference proteome</keyword>
<evidence type="ECO:0000256" key="2">
    <source>
        <dbReference type="ARBA" id="ARBA00022837"/>
    </source>
</evidence>
<dbReference type="STRING" id="451379.A0A0N5ASC0"/>
<dbReference type="InterPro" id="IPR011992">
    <property type="entry name" value="EF-hand-dom_pair"/>
</dbReference>
<proteinExistence type="predicted"/>
<dbReference type="InterPro" id="IPR002048">
    <property type="entry name" value="EF_hand_dom"/>
</dbReference>
<dbReference type="Pfam" id="PF13499">
    <property type="entry name" value="EF-hand_7"/>
    <property type="match status" value="1"/>
</dbReference>
<dbReference type="GO" id="GO:0005509">
    <property type="term" value="F:calcium ion binding"/>
    <property type="evidence" value="ECO:0007669"/>
    <property type="project" value="InterPro"/>
</dbReference>
<organism evidence="4 5">
    <name type="scientific">Syphacia muris</name>
    <dbReference type="NCBI Taxonomy" id="451379"/>
    <lineage>
        <taxon>Eukaryota</taxon>
        <taxon>Metazoa</taxon>
        <taxon>Ecdysozoa</taxon>
        <taxon>Nematoda</taxon>
        <taxon>Chromadorea</taxon>
        <taxon>Rhabditida</taxon>
        <taxon>Spirurina</taxon>
        <taxon>Oxyuridomorpha</taxon>
        <taxon>Oxyuroidea</taxon>
        <taxon>Oxyuridae</taxon>
        <taxon>Syphacia</taxon>
    </lineage>
</organism>
<dbReference type="InterPro" id="IPR050230">
    <property type="entry name" value="CALM/Myosin/TropC-like"/>
</dbReference>
<evidence type="ECO:0000256" key="1">
    <source>
        <dbReference type="ARBA" id="ARBA00022737"/>
    </source>
</evidence>
<dbReference type="WBParaSite" id="SMUV_0000767901-mRNA-1">
    <property type="protein sequence ID" value="SMUV_0000767901-mRNA-1"/>
    <property type="gene ID" value="SMUV_0000767901"/>
</dbReference>
<evidence type="ECO:0000313" key="5">
    <source>
        <dbReference type="WBParaSite" id="SMUV_0000767901-mRNA-1"/>
    </source>
</evidence>
<accession>A0A0N5ASC0</accession>
<dbReference type="Gene3D" id="1.10.238.10">
    <property type="entry name" value="EF-hand"/>
    <property type="match status" value="1"/>
</dbReference>
<keyword evidence="2" id="KW-0106">Calcium</keyword>
<dbReference type="FunFam" id="1.10.238.10:FF:000001">
    <property type="entry name" value="Calmodulin 1"/>
    <property type="match status" value="1"/>
</dbReference>
<dbReference type="PANTHER" id="PTHR23048">
    <property type="entry name" value="MYOSIN LIGHT CHAIN 1, 3"/>
    <property type="match status" value="1"/>
</dbReference>
<reference evidence="5" key="1">
    <citation type="submission" date="2017-02" db="UniProtKB">
        <authorList>
            <consortium name="WormBaseParasite"/>
        </authorList>
    </citation>
    <scope>IDENTIFICATION</scope>
</reference>
<feature type="domain" description="EF-hand" evidence="3">
    <location>
        <begin position="87"/>
        <end position="122"/>
    </location>
</feature>
<dbReference type="AlphaFoldDB" id="A0A0N5ASC0"/>
<name>A0A0N5ASC0_9BILA</name>
<dbReference type="SMART" id="SM00054">
    <property type="entry name" value="EFh"/>
    <property type="match status" value="2"/>
</dbReference>
<dbReference type="CDD" id="cd00051">
    <property type="entry name" value="EFh"/>
    <property type="match status" value="1"/>
</dbReference>
<dbReference type="SUPFAM" id="SSF47473">
    <property type="entry name" value="EF-hand"/>
    <property type="match status" value="1"/>
</dbReference>
<feature type="domain" description="EF-hand" evidence="3">
    <location>
        <begin position="51"/>
        <end position="86"/>
    </location>
</feature>
<keyword evidence="1" id="KW-0677">Repeat</keyword>
<dbReference type="PANTHER" id="PTHR23048:SF59">
    <property type="entry name" value="EF-HAND SUPERFAMILY PROTEIN"/>
    <property type="match status" value="1"/>
</dbReference>
<dbReference type="GO" id="GO:0016460">
    <property type="term" value="C:myosin II complex"/>
    <property type="evidence" value="ECO:0007669"/>
    <property type="project" value="TreeGrafter"/>
</dbReference>
<sequence>MRSFGFEPRREEIQTLTAKIMKNEAKRKTHPDCISFDELFELLSDKMGERNTVTELKAAFDLFDADSKGYISVKDLHRVAEELGDDISDEQLQEMISEADSKGTGSISEEDFCTIMKKTCLY</sequence>
<dbReference type="Proteomes" id="UP000046393">
    <property type="component" value="Unplaced"/>
</dbReference>